<keyword evidence="4" id="KW-1185">Reference proteome</keyword>
<dbReference type="GO" id="GO:0016787">
    <property type="term" value="F:hydrolase activity"/>
    <property type="evidence" value="ECO:0007669"/>
    <property type="project" value="UniProtKB-KW"/>
</dbReference>
<evidence type="ECO:0000313" key="4">
    <source>
        <dbReference type="Proteomes" id="UP001597045"/>
    </source>
</evidence>
<keyword evidence="3" id="KW-0378">Hydrolase</keyword>
<evidence type="ECO:0000313" key="3">
    <source>
        <dbReference type="EMBL" id="MFD1051602.1"/>
    </source>
</evidence>
<gene>
    <name evidence="3" type="ORF">ACFQ1S_41660</name>
</gene>
<dbReference type="Proteomes" id="UP001597045">
    <property type="component" value="Unassembled WGS sequence"/>
</dbReference>
<dbReference type="InterPro" id="IPR045857">
    <property type="entry name" value="O16G_dom_2"/>
</dbReference>
<dbReference type="InterPro" id="IPR006047">
    <property type="entry name" value="GH13_cat_dom"/>
</dbReference>
<accession>A0ABW3MLM3</accession>
<proteinExistence type="inferred from homology"/>
<dbReference type="SMART" id="SM00642">
    <property type="entry name" value="Aamy"/>
    <property type="match status" value="1"/>
</dbReference>
<feature type="domain" description="Glycosyl hydrolase family 13 catalytic" evidence="2">
    <location>
        <begin position="1"/>
        <end position="206"/>
    </location>
</feature>
<organism evidence="3 4">
    <name type="scientific">Kibdelosporangium lantanae</name>
    <dbReference type="NCBI Taxonomy" id="1497396"/>
    <lineage>
        <taxon>Bacteria</taxon>
        <taxon>Bacillati</taxon>
        <taxon>Actinomycetota</taxon>
        <taxon>Actinomycetes</taxon>
        <taxon>Pseudonocardiales</taxon>
        <taxon>Pseudonocardiaceae</taxon>
        <taxon>Kibdelosporangium</taxon>
    </lineage>
</organism>
<sequence length="207" mass="23795">GSEPPNDWQSRFGGPAWTRVADGEWYLHLYSSRQPDLNWENPEVHAEFKDILKFWFDRGVDGFRIDVADGLVKDPGLPDVDGATTIPLPFSDMDGVHDIYREWRQISDSYPGERIFVGEMWLPDPERFARYLRSDELHSAFNFDFLSAPWDAKKLREVIQSSLDSHSPVGAPTTWVLSNHDVTRHVTRYGRSGDTGFEFADRRHGTP</sequence>
<comment type="similarity">
    <text evidence="1">Belongs to the glycosyl hydrolase 13 family.</text>
</comment>
<feature type="non-terminal residue" evidence="3">
    <location>
        <position position="207"/>
    </location>
</feature>
<dbReference type="Gene3D" id="3.20.20.80">
    <property type="entry name" value="Glycosidases"/>
    <property type="match status" value="1"/>
</dbReference>
<reference evidence="4" key="1">
    <citation type="journal article" date="2019" name="Int. J. Syst. Evol. Microbiol.">
        <title>The Global Catalogue of Microorganisms (GCM) 10K type strain sequencing project: providing services to taxonomists for standard genome sequencing and annotation.</title>
        <authorList>
            <consortium name="The Broad Institute Genomics Platform"/>
            <consortium name="The Broad Institute Genome Sequencing Center for Infectious Disease"/>
            <person name="Wu L."/>
            <person name="Ma J."/>
        </authorList>
    </citation>
    <scope>NUCLEOTIDE SEQUENCE [LARGE SCALE GENOMIC DNA]</scope>
    <source>
        <strain evidence="4">JCM 31486</strain>
    </source>
</reference>
<comment type="caution">
    <text evidence="3">The sequence shown here is derived from an EMBL/GenBank/DDBJ whole genome shotgun (WGS) entry which is preliminary data.</text>
</comment>
<dbReference type="SUPFAM" id="SSF51445">
    <property type="entry name" value="(Trans)glycosidases"/>
    <property type="match status" value="1"/>
</dbReference>
<dbReference type="EMBL" id="JBHTIS010003724">
    <property type="protein sequence ID" value="MFD1051602.1"/>
    <property type="molecule type" value="Genomic_DNA"/>
</dbReference>
<evidence type="ECO:0000259" key="2">
    <source>
        <dbReference type="SMART" id="SM00642"/>
    </source>
</evidence>
<protein>
    <submittedName>
        <fullName evidence="3">Alpha-amylase family glycosyl hydrolase</fullName>
    </submittedName>
</protein>
<dbReference type="InterPro" id="IPR017853">
    <property type="entry name" value="GH"/>
</dbReference>
<dbReference type="PANTHER" id="PTHR10357:SF179">
    <property type="entry name" value="NEUTRAL AND BASIC AMINO ACID TRANSPORT PROTEIN RBAT"/>
    <property type="match status" value="1"/>
</dbReference>
<feature type="non-terminal residue" evidence="3">
    <location>
        <position position="1"/>
    </location>
</feature>
<dbReference type="Pfam" id="PF00128">
    <property type="entry name" value="Alpha-amylase"/>
    <property type="match status" value="1"/>
</dbReference>
<name>A0ABW3MLM3_9PSEU</name>
<evidence type="ECO:0000256" key="1">
    <source>
        <dbReference type="ARBA" id="ARBA00008061"/>
    </source>
</evidence>
<dbReference type="Gene3D" id="3.90.400.10">
    <property type="entry name" value="Oligo-1,6-glucosidase, Domain 2"/>
    <property type="match status" value="1"/>
</dbReference>
<dbReference type="PANTHER" id="PTHR10357">
    <property type="entry name" value="ALPHA-AMYLASE FAMILY MEMBER"/>
    <property type="match status" value="1"/>
</dbReference>